<sequence>MFSEKACSRCRIRKRKCDRKVPSCTRCATQHVHCIYPERRKVVHSPEAFFSQCLESSELDFEVPLPINPRPYMRKMLHSFLETLGMNLLPVDQGSLALLLRTSWIQQALTDPCAFHATLYAASAHVDALRGLPTSMTLYHQTMVLRLLKERLTAPGMVVNESILTPMAPLVFFTSLSGDTRSSQIHKKALIQMIRDKTGLGRVTLSPFLQGLIAVCILQESVIHDLQFDLPWVEIPPTLLTPPSHLISAALRRAKFQHEAYYTLALKAIHIFEDIEFACEYLASLTTSSPLPPSVYVHLQESWRTQIEAALSTFGSVEHPTPLTGPMAMTIACHAAALIFWYLLDDFFPLSPSSLQMLVDGLKRALACSSTEIWVRAAAKAHTWICMVGAAASMKRSDRIFFVLRHGQPVSCMQSQGASIFLESWAIYDWANQWRKARLLIPPTANSGKSVIRDPHCA</sequence>
<evidence type="ECO:0000313" key="7">
    <source>
        <dbReference type="Proteomes" id="UP001610563"/>
    </source>
</evidence>
<protein>
    <recommendedName>
        <fullName evidence="5">Zn(2)-C6 fungal-type domain-containing protein</fullName>
    </recommendedName>
</protein>
<keyword evidence="7" id="KW-1185">Reference proteome</keyword>
<accession>A0ABR4FTX5</accession>
<dbReference type="SMART" id="SM00066">
    <property type="entry name" value="GAL4"/>
    <property type="match status" value="1"/>
</dbReference>
<dbReference type="Gene3D" id="4.10.240.10">
    <property type="entry name" value="Zn(2)-C6 fungal-type DNA-binding domain"/>
    <property type="match status" value="1"/>
</dbReference>
<keyword evidence="3" id="KW-0804">Transcription</keyword>
<evidence type="ECO:0000256" key="4">
    <source>
        <dbReference type="ARBA" id="ARBA00023242"/>
    </source>
</evidence>
<evidence type="ECO:0000259" key="5">
    <source>
        <dbReference type="PROSITE" id="PS50048"/>
    </source>
</evidence>
<dbReference type="PANTHER" id="PTHR37540">
    <property type="entry name" value="TRANSCRIPTION FACTOR (ACR-2), PUTATIVE-RELATED-RELATED"/>
    <property type="match status" value="1"/>
</dbReference>
<keyword evidence="4" id="KW-0539">Nucleus</keyword>
<dbReference type="SUPFAM" id="SSF57701">
    <property type="entry name" value="Zn2/Cys6 DNA-binding domain"/>
    <property type="match status" value="1"/>
</dbReference>
<dbReference type="PROSITE" id="PS50048">
    <property type="entry name" value="ZN2_CY6_FUNGAL_2"/>
    <property type="match status" value="1"/>
</dbReference>
<reference evidence="6 7" key="1">
    <citation type="submission" date="2024-07" db="EMBL/GenBank/DDBJ databases">
        <title>Section-level genome sequencing and comparative genomics of Aspergillus sections Usti and Cavernicolus.</title>
        <authorList>
            <consortium name="Lawrence Berkeley National Laboratory"/>
            <person name="Nybo J.L."/>
            <person name="Vesth T.C."/>
            <person name="Theobald S."/>
            <person name="Frisvad J.C."/>
            <person name="Larsen T.O."/>
            <person name="Kjaerboelling I."/>
            <person name="Rothschild-Mancinelli K."/>
            <person name="Lyhne E.K."/>
            <person name="Kogle M.E."/>
            <person name="Barry K."/>
            <person name="Clum A."/>
            <person name="Na H."/>
            <person name="Ledsgaard L."/>
            <person name="Lin J."/>
            <person name="Lipzen A."/>
            <person name="Kuo A."/>
            <person name="Riley R."/>
            <person name="Mondo S."/>
            <person name="Labutti K."/>
            <person name="Haridas S."/>
            <person name="Pangalinan J."/>
            <person name="Salamov A.A."/>
            <person name="Simmons B.A."/>
            <person name="Magnuson J.K."/>
            <person name="Chen J."/>
            <person name="Drula E."/>
            <person name="Henrissat B."/>
            <person name="Wiebenga A."/>
            <person name="Lubbers R.J."/>
            <person name="Gomes A.C."/>
            <person name="Makela M.R."/>
            <person name="Stajich J."/>
            <person name="Grigoriev I.V."/>
            <person name="Mortensen U.H."/>
            <person name="De Vries R.P."/>
            <person name="Baker S.E."/>
            <person name="Andersen M.R."/>
        </authorList>
    </citation>
    <scope>NUCLEOTIDE SEQUENCE [LARGE SCALE GENOMIC DNA]</scope>
    <source>
        <strain evidence="6 7">CBS 209.92</strain>
    </source>
</reference>
<dbReference type="InterPro" id="IPR036864">
    <property type="entry name" value="Zn2-C6_fun-type_DNA-bd_sf"/>
</dbReference>
<organism evidence="6 7">
    <name type="scientific">Aspergillus keveii</name>
    <dbReference type="NCBI Taxonomy" id="714993"/>
    <lineage>
        <taxon>Eukaryota</taxon>
        <taxon>Fungi</taxon>
        <taxon>Dikarya</taxon>
        <taxon>Ascomycota</taxon>
        <taxon>Pezizomycotina</taxon>
        <taxon>Eurotiomycetes</taxon>
        <taxon>Eurotiomycetidae</taxon>
        <taxon>Eurotiales</taxon>
        <taxon>Aspergillaceae</taxon>
        <taxon>Aspergillus</taxon>
        <taxon>Aspergillus subgen. Nidulantes</taxon>
    </lineage>
</organism>
<keyword evidence="2" id="KW-0238">DNA-binding</keyword>
<feature type="domain" description="Zn(2)-C6 fungal-type" evidence="5">
    <location>
        <begin position="6"/>
        <end position="36"/>
    </location>
</feature>
<keyword evidence="1" id="KW-0805">Transcription regulation</keyword>
<dbReference type="Proteomes" id="UP001610563">
    <property type="component" value="Unassembled WGS sequence"/>
</dbReference>
<proteinExistence type="predicted"/>
<evidence type="ECO:0000256" key="2">
    <source>
        <dbReference type="ARBA" id="ARBA00023125"/>
    </source>
</evidence>
<dbReference type="CDD" id="cd00067">
    <property type="entry name" value="GAL4"/>
    <property type="match status" value="1"/>
</dbReference>
<dbReference type="EMBL" id="JBFTWV010000112">
    <property type="protein sequence ID" value="KAL2786714.1"/>
    <property type="molecule type" value="Genomic_DNA"/>
</dbReference>
<dbReference type="PROSITE" id="PS00463">
    <property type="entry name" value="ZN2_CY6_FUNGAL_1"/>
    <property type="match status" value="1"/>
</dbReference>
<evidence type="ECO:0000256" key="1">
    <source>
        <dbReference type="ARBA" id="ARBA00023015"/>
    </source>
</evidence>
<gene>
    <name evidence="6" type="ORF">BJX66DRAFT_346670</name>
</gene>
<evidence type="ECO:0000256" key="3">
    <source>
        <dbReference type="ARBA" id="ARBA00023163"/>
    </source>
</evidence>
<evidence type="ECO:0000313" key="6">
    <source>
        <dbReference type="EMBL" id="KAL2786714.1"/>
    </source>
</evidence>
<name>A0ABR4FTX5_9EURO</name>
<dbReference type="PANTHER" id="PTHR37540:SF5">
    <property type="entry name" value="TRANSCRIPTION FACTOR DOMAIN-CONTAINING PROTEIN"/>
    <property type="match status" value="1"/>
</dbReference>
<comment type="caution">
    <text evidence="6">The sequence shown here is derived from an EMBL/GenBank/DDBJ whole genome shotgun (WGS) entry which is preliminary data.</text>
</comment>
<dbReference type="Pfam" id="PF00172">
    <property type="entry name" value="Zn_clus"/>
    <property type="match status" value="1"/>
</dbReference>
<dbReference type="InterPro" id="IPR001138">
    <property type="entry name" value="Zn2Cys6_DnaBD"/>
</dbReference>